<keyword evidence="1" id="KW-0472">Membrane</keyword>
<keyword evidence="1" id="KW-1133">Transmembrane helix</keyword>
<dbReference type="EMBL" id="JAPDPJ010000063">
    <property type="protein sequence ID" value="MCW3788734.1"/>
    <property type="molecule type" value="Genomic_DNA"/>
</dbReference>
<dbReference type="PANTHER" id="PTHR42903">
    <property type="entry name" value="INNER MEMBRANE PROTEIN YCCF"/>
    <property type="match status" value="1"/>
</dbReference>
<evidence type="ECO:0000313" key="3">
    <source>
        <dbReference type="EMBL" id="MCW3788734.1"/>
    </source>
</evidence>
<feature type="transmembrane region" description="Helical" evidence="1">
    <location>
        <begin position="72"/>
        <end position="100"/>
    </location>
</feature>
<evidence type="ECO:0000313" key="4">
    <source>
        <dbReference type="Proteomes" id="UP001209229"/>
    </source>
</evidence>
<feature type="domain" description="Inner membrane component" evidence="2">
    <location>
        <begin position="69"/>
        <end position="119"/>
    </location>
</feature>
<dbReference type="RefSeq" id="WP_301192291.1">
    <property type="nucleotide sequence ID" value="NZ_JAPDPJ010000063.1"/>
</dbReference>
<keyword evidence="4" id="KW-1185">Reference proteome</keyword>
<dbReference type="AlphaFoldDB" id="A0AAE3M7R5"/>
<evidence type="ECO:0000259" key="2">
    <source>
        <dbReference type="Pfam" id="PF03733"/>
    </source>
</evidence>
<dbReference type="Pfam" id="PF03733">
    <property type="entry name" value="YccF"/>
    <property type="match status" value="2"/>
</dbReference>
<feature type="transmembrane region" description="Helical" evidence="1">
    <location>
        <begin position="6"/>
        <end position="23"/>
    </location>
</feature>
<comment type="caution">
    <text evidence="3">The sequence shown here is derived from an EMBL/GenBank/DDBJ whole genome shotgun (WGS) entry which is preliminary data.</text>
</comment>
<dbReference type="InterPro" id="IPR031308">
    <property type="entry name" value="UCP028777"/>
</dbReference>
<dbReference type="PANTHER" id="PTHR42903:SF1">
    <property type="entry name" value="INNER MEMBRANE PROTEIN YCCF"/>
    <property type="match status" value="1"/>
</dbReference>
<dbReference type="GO" id="GO:0005886">
    <property type="term" value="C:plasma membrane"/>
    <property type="evidence" value="ECO:0007669"/>
    <property type="project" value="TreeGrafter"/>
</dbReference>
<accession>A0AAE3M7R5</accession>
<dbReference type="NCBIfam" id="NF008740">
    <property type="entry name" value="PRK11770.1-2"/>
    <property type="match status" value="1"/>
</dbReference>
<sequence>MNLFGNIIWLVFGGFMIAMEYLISSIVLMITIIGIPFGLQSLKLASLAFWPFGREAVVTSRADGCLSLLMNIIWLLVGGIWIALTHVFWGIVLSITIIGIPFGKQHFKLAGVALSPFGRDIIYKN</sequence>
<feature type="domain" description="Inner membrane component" evidence="2">
    <location>
        <begin position="4"/>
        <end position="54"/>
    </location>
</feature>
<protein>
    <submittedName>
        <fullName evidence="3">YccF domain-containing protein</fullName>
    </submittedName>
</protein>
<dbReference type="InterPro" id="IPR005185">
    <property type="entry name" value="YccF"/>
</dbReference>
<gene>
    <name evidence="3" type="ORF">OM075_19850</name>
</gene>
<evidence type="ECO:0000256" key="1">
    <source>
        <dbReference type="SAM" id="Phobius"/>
    </source>
</evidence>
<organism evidence="3 4">
    <name type="scientific">Plebeiibacterium sediminum</name>
    <dbReference type="NCBI Taxonomy" id="2992112"/>
    <lineage>
        <taxon>Bacteria</taxon>
        <taxon>Pseudomonadati</taxon>
        <taxon>Bacteroidota</taxon>
        <taxon>Bacteroidia</taxon>
        <taxon>Marinilabiliales</taxon>
        <taxon>Marinilabiliaceae</taxon>
        <taxon>Plebeiibacterium</taxon>
    </lineage>
</organism>
<dbReference type="InterPro" id="IPR052937">
    <property type="entry name" value="Inner_membrane_protein"/>
</dbReference>
<name>A0AAE3M7R5_9BACT</name>
<dbReference type="Proteomes" id="UP001209229">
    <property type="component" value="Unassembled WGS sequence"/>
</dbReference>
<dbReference type="PIRSF" id="PIRSF028777">
    <property type="entry name" value="UCP028777"/>
    <property type="match status" value="1"/>
</dbReference>
<proteinExistence type="predicted"/>
<keyword evidence="1" id="KW-0812">Transmembrane</keyword>
<reference evidence="3" key="1">
    <citation type="submission" date="2022-10" db="EMBL/GenBank/DDBJ databases">
        <authorList>
            <person name="Yu W.X."/>
        </authorList>
    </citation>
    <scope>NUCLEOTIDE SEQUENCE</scope>
    <source>
        <strain evidence="3">AAT</strain>
    </source>
</reference>